<evidence type="ECO:0008006" key="6">
    <source>
        <dbReference type="Google" id="ProtNLM"/>
    </source>
</evidence>
<keyword evidence="2 3" id="KW-0040">ANK repeat</keyword>
<dbReference type="PROSITE" id="PS50297">
    <property type="entry name" value="ANK_REP_REGION"/>
    <property type="match status" value="1"/>
</dbReference>
<dbReference type="SMART" id="SM00248">
    <property type="entry name" value="ANK"/>
    <property type="match status" value="10"/>
</dbReference>
<gene>
    <name evidence="4" type="ORF">M9Y10_014547</name>
</gene>
<dbReference type="InterPro" id="IPR036770">
    <property type="entry name" value="Ankyrin_rpt-contain_sf"/>
</dbReference>
<keyword evidence="1" id="KW-0677">Repeat</keyword>
<organism evidence="4 5">
    <name type="scientific">Tritrichomonas musculus</name>
    <dbReference type="NCBI Taxonomy" id="1915356"/>
    <lineage>
        <taxon>Eukaryota</taxon>
        <taxon>Metamonada</taxon>
        <taxon>Parabasalia</taxon>
        <taxon>Tritrichomonadida</taxon>
        <taxon>Tritrichomonadidae</taxon>
        <taxon>Tritrichomonas</taxon>
    </lineage>
</organism>
<dbReference type="Proteomes" id="UP001470230">
    <property type="component" value="Unassembled WGS sequence"/>
</dbReference>
<dbReference type="SUPFAM" id="SSF48403">
    <property type="entry name" value="Ankyrin repeat"/>
    <property type="match status" value="2"/>
</dbReference>
<dbReference type="Pfam" id="PF00023">
    <property type="entry name" value="Ank"/>
    <property type="match status" value="1"/>
</dbReference>
<dbReference type="PANTHER" id="PTHR24198:SF165">
    <property type="entry name" value="ANKYRIN REPEAT-CONTAINING PROTEIN-RELATED"/>
    <property type="match status" value="1"/>
</dbReference>
<evidence type="ECO:0000256" key="2">
    <source>
        <dbReference type="ARBA" id="ARBA00023043"/>
    </source>
</evidence>
<evidence type="ECO:0000313" key="5">
    <source>
        <dbReference type="Proteomes" id="UP001470230"/>
    </source>
</evidence>
<comment type="caution">
    <text evidence="4">The sequence shown here is derived from an EMBL/GenBank/DDBJ whole genome shotgun (WGS) entry which is preliminary data.</text>
</comment>
<keyword evidence="5" id="KW-1185">Reference proteome</keyword>
<sequence length="864" mass="100610">MNILSYLQTLSEIQQKINGFLENESNNEQDFSDLKSFLDSQNFMKNKNLLKEVLHLLLIISNNYYKNINVYKKNEFIIKNLKNSIQKHFSKFEIFNIFKDSKRLLLFLFQENLINFDYSVKAIISNLKYTIYNYPQYFYQEVGCKPMKFEELPDFMIHGTNAPDIKHFEFLPLYLNIKVHQNKHFYKNACFEEPQSESEFKLYNKKRLKGVNDNYLALLIQEDNIRDFTSHVIIANIPLNSQVEPSIYETNLLLLKKAPTLIQYSAFYGSFKIFNYLFSHLSDISTIWPYAIHGGNINIIHFLVDHNIWPENGYFGVFIEAIKCHSIKIADYIKNNFLYDENKEEIIITCLKYHNYAYLLGYVGKVPQFFNYLVKYDYFPIVESIMKSSKKFDINKTYELHKGNYKVIECALHSAVKHENLEIIKLLLNHPKIEINKEKKCYKNDLVAYSKAALHIAVEQQNIEIVSLLLPKCNVNKEKEVKIFPPPNFEETINSLFIALIYKNIEMFKILLSHPKIDINQENTLEMSFLGDDYRTHTESSFILAIELGLTDFVKLMLKHSKGKVNNNNTLKNEQIDVTLPNFNSKSNNFCVQLTPLSIAIERNYNDIVALLLKSSNVDVKKLSYQREQKLELPIETALNVGNVEAFKLLLSKKDVDINNSIVIEKDVLRINTNILILAIEKKNIEIIKLLLAKKKVDVNSTKIISSLNDNGLNVRYRKRRSDEMSCLHIAVQTGNPEIVKLLLSFKKINLNALSYTEENIDRYNANYKVLTMVVHANVKMMTPLAMAIKDQNVEIIKLLLECKGIDLIKESYDNDVNNFYESKKAGMWNFIKEDVKKTGCNALEIAKGTHNQQIIELVAKYFK</sequence>
<dbReference type="PROSITE" id="PS50088">
    <property type="entry name" value="ANK_REPEAT"/>
    <property type="match status" value="1"/>
</dbReference>
<evidence type="ECO:0000256" key="1">
    <source>
        <dbReference type="ARBA" id="ARBA00022737"/>
    </source>
</evidence>
<dbReference type="Pfam" id="PF12796">
    <property type="entry name" value="Ank_2"/>
    <property type="match status" value="2"/>
</dbReference>
<feature type="repeat" description="ANK" evidence="3">
    <location>
        <begin position="723"/>
        <end position="745"/>
    </location>
</feature>
<reference evidence="4 5" key="1">
    <citation type="submission" date="2024-04" db="EMBL/GenBank/DDBJ databases">
        <title>Tritrichomonas musculus Genome.</title>
        <authorList>
            <person name="Alves-Ferreira E."/>
            <person name="Grigg M."/>
            <person name="Lorenzi H."/>
            <person name="Galac M."/>
        </authorList>
    </citation>
    <scope>NUCLEOTIDE SEQUENCE [LARGE SCALE GENOMIC DNA]</scope>
    <source>
        <strain evidence="4 5">EAF2021</strain>
    </source>
</reference>
<dbReference type="Gene3D" id="1.25.40.20">
    <property type="entry name" value="Ankyrin repeat-containing domain"/>
    <property type="match status" value="4"/>
</dbReference>
<evidence type="ECO:0000313" key="4">
    <source>
        <dbReference type="EMBL" id="KAK8896635.1"/>
    </source>
</evidence>
<accession>A0ABR2KZU1</accession>
<proteinExistence type="predicted"/>
<dbReference type="PANTHER" id="PTHR24198">
    <property type="entry name" value="ANKYRIN REPEAT AND PROTEIN KINASE DOMAIN-CONTAINING PROTEIN"/>
    <property type="match status" value="1"/>
</dbReference>
<dbReference type="EMBL" id="JAPFFF010000002">
    <property type="protein sequence ID" value="KAK8896635.1"/>
    <property type="molecule type" value="Genomic_DNA"/>
</dbReference>
<dbReference type="InterPro" id="IPR002110">
    <property type="entry name" value="Ankyrin_rpt"/>
</dbReference>
<evidence type="ECO:0000256" key="3">
    <source>
        <dbReference type="PROSITE-ProRule" id="PRU00023"/>
    </source>
</evidence>
<protein>
    <recommendedName>
        <fullName evidence="6">DUF3447 domain-containing protein</fullName>
    </recommendedName>
</protein>
<name>A0ABR2KZU1_9EUKA</name>